<evidence type="ECO:0000256" key="8">
    <source>
        <dbReference type="ARBA" id="ARBA00023012"/>
    </source>
</evidence>
<keyword evidence="9" id="KW-1133">Transmembrane helix</keyword>
<dbReference type="InterPro" id="IPR005467">
    <property type="entry name" value="His_kinase_dom"/>
</dbReference>
<dbReference type="EC" id="2.7.13.3" evidence="2"/>
<dbReference type="Gene3D" id="1.20.5.1930">
    <property type="match status" value="1"/>
</dbReference>
<dbReference type="PANTHER" id="PTHR24421:SF10">
    <property type="entry name" value="NITRATE_NITRITE SENSOR PROTEIN NARQ"/>
    <property type="match status" value="1"/>
</dbReference>
<keyword evidence="5" id="KW-0547">Nucleotide-binding</keyword>
<dbReference type="InterPro" id="IPR003594">
    <property type="entry name" value="HATPase_dom"/>
</dbReference>
<dbReference type="RefSeq" id="WP_229958364.1">
    <property type="nucleotide sequence ID" value="NZ_JAJJWI010000003.1"/>
</dbReference>
<dbReference type="Gene3D" id="3.30.565.10">
    <property type="entry name" value="Histidine kinase-like ATPase, C-terminal domain"/>
    <property type="match status" value="1"/>
</dbReference>
<dbReference type="SUPFAM" id="SSF55874">
    <property type="entry name" value="ATPase domain of HSP90 chaperone/DNA topoisomerase II/histidine kinase"/>
    <property type="match status" value="1"/>
</dbReference>
<dbReference type="PROSITE" id="PS50109">
    <property type="entry name" value="HIS_KIN"/>
    <property type="match status" value="1"/>
</dbReference>
<dbReference type="Pfam" id="PF02518">
    <property type="entry name" value="HATPase_c"/>
    <property type="match status" value="1"/>
</dbReference>
<reference evidence="12" key="1">
    <citation type="journal article" date="2019" name="Int. J. Syst. Evol. Microbiol.">
        <title>The Global Catalogue of Microorganisms (GCM) 10K type strain sequencing project: providing services to taxonomists for standard genome sequencing and annotation.</title>
        <authorList>
            <consortium name="The Broad Institute Genomics Platform"/>
            <consortium name="The Broad Institute Genome Sequencing Center for Infectious Disease"/>
            <person name="Wu L."/>
            <person name="Ma J."/>
        </authorList>
    </citation>
    <scope>NUCLEOTIDE SEQUENCE [LARGE SCALE GENOMIC DNA]</scope>
    <source>
        <strain evidence="12">JCM 16545</strain>
    </source>
</reference>
<keyword evidence="9" id="KW-0472">Membrane</keyword>
<dbReference type="InterPro" id="IPR036890">
    <property type="entry name" value="HATPase_C_sf"/>
</dbReference>
<evidence type="ECO:0000256" key="7">
    <source>
        <dbReference type="ARBA" id="ARBA00022840"/>
    </source>
</evidence>
<evidence type="ECO:0000313" key="12">
    <source>
        <dbReference type="Proteomes" id="UP001597369"/>
    </source>
</evidence>
<dbReference type="GO" id="GO:0016301">
    <property type="term" value="F:kinase activity"/>
    <property type="evidence" value="ECO:0007669"/>
    <property type="project" value="UniProtKB-KW"/>
</dbReference>
<feature type="transmembrane region" description="Helical" evidence="9">
    <location>
        <begin position="6"/>
        <end position="28"/>
    </location>
</feature>
<evidence type="ECO:0000256" key="3">
    <source>
        <dbReference type="ARBA" id="ARBA00022553"/>
    </source>
</evidence>
<evidence type="ECO:0000256" key="6">
    <source>
        <dbReference type="ARBA" id="ARBA00022777"/>
    </source>
</evidence>
<evidence type="ECO:0000256" key="9">
    <source>
        <dbReference type="SAM" id="Phobius"/>
    </source>
</evidence>
<protein>
    <recommendedName>
        <fullName evidence="2">histidine kinase</fullName>
        <ecNumber evidence="2">2.7.13.3</ecNumber>
    </recommendedName>
</protein>
<dbReference type="Proteomes" id="UP001597369">
    <property type="component" value="Unassembled WGS sequence"/>
</dbReference>
<keyword evidence="7" id="KW-0067">ATP-binding</keyword>
<evidence type="ECO:0000256" key="1">
    <source>
        <dbReference type="ARBA" id="ARBA00000085"/>
    </source>
</evidence>
<keyword evidence="8" id="KW-0902">Two-component regulatory system</keyword>
<gene>
    <name evidence="11" type="ORF">ACFSKU_13935</name>
</gene>
<feature type="domain" description="Histidine kinase" evidence="10">
    <location>
        <begin position="64"/>
        <end position="263"/>
    </location>
</feature>
<keyword evidence="6 11" id="KW-0418">Kinase</keyword>
<dbReference type="InterPro" id="IPR011712">
    <property type="entry name" value="Sig_transdc_His_kin_sub3_dim/P"/>
</dbReference>
<evidence type="ECO:0000313" key="11">
    <source>
        <dbReference type="EMBL" id="MFD2067991.1"/>
    </source>
</evidence>
<keyword evidence="4" id="KW-0808">Transferase</keyword>
<comment type="caution">
    <text evidence="11">The sequence shown here is derived from an EMBL/GenBank/DDBJ whole genome shotgun (WGS) entry which is preliminary data.</text>
</comment>
<proteinExistence type="predicted"/>
<keyword evidence="9" id="KW-0812">Transmembrane</keyword>
<evidence type="ECO:0000256" key="2">
    <source>
        <dbReference type="ARBA" id="ARBA00012438"/>
    </source>
</evidence>
<evidence type="ECO:0000256" key="4">
    <source>
        <dbReference type="ARBA" id="ARBA00022679"/>
    </source>
</evidence>
<dbReference type="CDD" id="cd16917">
    <property type="entry name" value="HATPase_UhpB-NarQ-NarX-like"/>
    <property type="match status" value="1"/>
</dbReference>
<evidence type="ECO:0000256" key="5">
    <source>
        <dbReference type="ARBA" id="ARBA00022741"/>
    </source>
</evidence>
<keyword evidence="12" id="KW-1185">Reference proteome</keyword>
<dbReference type="EMBL" id="JBHUHV010000039">
    <property type="protein sequence ID" value="MFD2067991.1"/>
    <property type="molecule type" value="Genomic_DNA"/>
</dbReference>
<dbReference type="PANTHER" id="PTHR24421">
    <property type="entry name" value="NITRATE/NITRITE SENSOR PROTEIN NARX-RELATED"/>
    <property type="match status" value="1"/>
</dbReference>
<sequence length="263" mass="29810">MSILKPVLLITPVLLILAMGIILFVVLYQRRMLQHQEHVRDLLDIKQRQLLKATIQAEEEERRRIARDLHDEVGAMLSLVKLNLSQLTRQQELELPAVVAVGQKAKEQLDEVISSVRRIAHDLMPVVLEKMGLPIAIEGMKHALPYESGIKMDVTYNDKKRRVEPKLELLLYRIVQELFNNTLKHAKASRISINLIFEEDKVKLIYTDNGVGFNYEALLQDKTMADGLGLVNIQSRIALLNGSVDFQSNEGAGTKAVFIINIS</sequence>
<accession>A0ABW4X037</accession>
<dbReference type="InterPro" id="IPR050482">
    <property type="entry name" value="Sensor_HK_TwoCompSys"/>
</dbReference>
<organism evidence="11 12">
    <name type="scientific">Pontibacter silvestris</name>
    <dbReference type="NCBI Taxonomy" id="2305183"/>
    <lineage>
        <taxon>Bacteria</taxon>
        <taxon>Pseudomonadati</taxon>
        <taxon>Bacteroidota</taxon>
        <taxon>Cytophagia</taxon>
        <taxon>Cytophagales</taxon>
        <taxon>Hymenobacteraceae</taxon>
        <taxon>Pontibacter</taxon>
    </lineage>
</organism>
<evidence type="ECO:0000259" key="10">
    <source>
        <dbReference type="PROSITE" id="PS50109"/>
    </source>
</evidence>
<keyword evidence="3" id="KW-0597">Phosphoprotein</keyword>
<name>A0ABW4X037_9BACT</name>
<comment type="catalytic activity">
    <reaction evidence="1">
        <text>ATP + protein L-histidine = ADP + protein N-phospho-L-histidine.</text>
        <dbReference type="EC" id="2.7.13.3"/>
    </reaction>
</comment>
<dbReference type="Pfam" id="PF07730">
    <property type="entry name" value="HisKA_3"/>
    <property type="match status" value="1"/>
</dbReference>
<dbReference type="SMART" id="SM00387">
    <property type="entry name" value="HATPase_c"/>
    <property type="match status" value="1"/>
</dbReference>